<dbReference type="Proteomes" id="UP000322234">
    <property type="component" value="Unassembled WGS sequence"/>
</dbReference>
<gene>
    <name evidence="1" type="ORF">E5288_WYG016948</name>
</gene>
<sequence>MEEREEMLVDPSKQQTTHYSCGARIRHEYLQIQSSTGAGMPRSPQLRVIAASAAGLWSSAPYSPAESQPL</sequence>
<name>A0A6B0S349_9CETA</name>
<protein>
    <submittedName>
        <fullName evidence="1">Uncharacterized protein</fullName>
    </submittedName>
</protein>
<dbReference type="EMBL" id="VBQZ03000098">
    <property type="protein sequence ID" value="MXQ93823.1"/>
    <property type="molecule type" value="Genomic_DNA"/>
</dbReference>
<dbReference type="AlphaFoldDB" id="A0A6B0S349"/>
<accession>A0A6B0S349</accession>
<organism evidence="1 2">
    <name type="scientific">Bos mutus</name>
    <name type="common">wild yak</name>
    <dbReference type="NCBI Taxonomy" id="72004"/>
    <lineage>
        <taxon>Eukaryota</taxon>
        <taxon>Metazoa</taxon>
        <taxon>Chordata</taxon>
        <taxon>Craniata</taxon>
        <taxon>Vertebrata</taxon>
        <taxon>Euteleostomi</taxon>
        <taxon>Mammalia</taxon>
        <taxon>Eutheria</taxon>
        <taxon>Laurasiatheria</taxon>
        <taxon>Artiodactyla</taxon>
        <taxon>Ruminantia</taxon>
        <taxon>Pecora</taxon>
        <taxon>Bovidae</taxon>
        <taxon>Bovinae</taxon>
        <taxon>Bos</taxon>
    </lineage>
</organism>
<comment type="caution">
    <text evidence="1">The sequence shown here is derived from an EMBL/GenBank/DDBJ whole genome shotgun (WGS) entry which is preliminary data.</text>
</comment>
<proteinExistence type="predicted"/>
<keyword evidence="2" id="KW-1185">Reference proteome</keyword>
<reference evidence="1" key="1">
    <citation type="submission" date="2019-10" db="EMBL/GenBank/DDBJ databases">
        <title>The sequence and de novo assembly of the wild yak genome.</title>
        <authorList>
            <person name="Liu Y."/>
        </authorList>
    </citation>
    <scope>NUCLEOTIDE SEQUENCE [LARGE SCALE GENOMIC DNA]</scope>
    <source>
        <strain evidence="1">WY2019</strain>
    </source>
</reference>
<evidence type="ECO:0000313" key="2">
    <source>
        <dbReference type="Proteomes" id="UP000322234"/>
    </source>
</evidence>
<evidence type="ECO:0000313" key="1">
    <source>
        <dbReference type="EMBL" id="MXQ93823.1"/>
    </source>
</evidence>